<comment type="caution">
    <text evidence="2">The sequence shown here is derived from an EMBL/GenBank/DDBJ whole genome shotgun (WGS) entry which is preliminary data.</text>
</comment>
<feature type="domain" description="Integrase catalytic" evidence="1">
    <location>
        <begin position="1"/>
        <end position="79"/>
    </location>
</feature>
<dbReference type="InterPro" id="IPR001584">
    <property type="entry name" value="Integrase_cat-core"/>
</dbReference>
<feature type="non-terminal residue" evidence="2">
    <location>
        <position position="1"/>
    </location>
</feature>
<dbReference type="SUPFAM" id="SSF53098">
    <property type="entry name" value="Ribonuclease H-like"/>
    <property type="match status" value="1"/>
</dbReference>
<gene>
    <name evidence="2" type="ORF">CR513_17308</name>
</gene>
<accession>A0A371HA90</accession>
<dbReference type="GO" id="GO:0015074">
    <property type="term" value="P:DNA integration"/>
    <property type="evidence" value="ECO:0007669"/>
    <property type="project" value="InterPro"/>
</dbReference>
<dbReference type="AlphaFoldDB" id="A0A371HA90"/>
<dbReference type="OrthoDB" id="1001128at2759"/>
<keyword evidence="3" id="KW-1185">Reference proteome</keyword>
<dbReference type="EMBL" id="QJKJ01003189">
    <property type="protein sequence ID" value="RDX99613.1"/>
    <property type="molecule type" value="Genomic_DNA"/>
</dbReference>
<evidence type="ECO:0000313" key="2">
    <source>
        <dbReference type="EMBL" id="RDX99613.1"/>
    </source>
</evidence>
<organism evidence="2 3">
    <name type="scientific">Mucuna pruriens</name>
    <name type="common">Velvet bean</name>
    <name type="synonym">Dolichos pruriens</name>
    <dbReference type="NCBI Taxonomy" id="157652"/>
    <lineage>
        <taxon>Eukaryota</taxon>
        <taxon>Viridiplantae</taxon>
        <taxon>Streptophyta</taxon>
        <taxon>Embryophyta</taxon>
        <taxon>Tracheophyta</taxon>
        <taxon>Spermatophyta</taxon>
        <taxon>Magnoliopsida</taxon>
        <taxon>eudicotyledons</taxon>
        <taxon>Gunneridae</taxon>
        <taxon>Pentapetalae</taxon>
        <taxon>rosids</taxon>
        <taxon>fabids</taxon>
        <taxon>Fabales</taxon>
        <taxon>Fabaceae</taxon>
        <taxon>Papilionoideae</taxon>
        <taxon>50 kb inversion clade</taxon>
        <taxon>NPAAA clade</taxon>
        <taxon>indigoferoid/millettioid clade</taxon>
        <taxon>Phaseoleae</taxon>
        <taxon>Mucuna</taxon>
    </lineage>
</organism>
<dbReference type="Proteomes" id="UP000257109">
    <property type="component" value="Unassembled WGS sequence"/>
</dbReference>
<evidence type="ECO:0000259" key="1">
    <source>
        <dbReference type="PROSITE" id="PS50994"/>
    </source>
</evidence>
<name>A0A371HA90_MUCPR</name>
<dbReference type="Gene3D" id="3.30.420.10">
    <property type="entry name" value="Ribonuclease H-like superfamily/Ribonuclease H"/>
    <property type="match status" value="1"/>
</dbReference>
<dbReference type="GO" id="GO:0003676">
    <property type="term" value="F:nucleic acid binding"/>
    <property type="evidence" value="ECO:0007669"/>
    <property type="project" value="InterPro"/>
</dbReference>
<dbReference type="PROSITE" id="PS50994">
    <property type="entry name" value="INTEGRASE"/>
    <property type="match status" value="1"/>
</dbReference>
<dbReference type="InterPro" id="IPR012337">
    <property type="entry name" value="RNaseH-like_sf"/>
</dbReference>
<dbReference type="InterPro" id="IPR036397">
    <property type="entry name" value="RNaseH_sf"/>
</dbReference>
<reference evidence="2" key="1">
    <citation type="submission" date="2018-05" db="EMBL/GenBank/DDBJ databases">
        <title>Draft genome of Mucuna pruriens seed.</title>
        <authorList>
            <person name="Nnadi N.E."/>
            <person name="Vos R."/>
            <person name="Hasami M.H."/>
            <person name="Devisetty U.K."/>
            <person name="Aguiy J.C."/>
        </authorList>
    </citation>
    <scope>NUCLEOTIDE SEQUENCE [LARGE SCALE GENOMIC DNA]</scope>
    <source>
        <strain evidence="2">JCA_2017</strain>
    </source>
</reference>
<protein>
    <recommendedName>
        <fullName evidence="1">Integrase catalytic domain-containing protein</fullName>
    </recommendedName>
</protein>
<proteinExistence type="predicted"/>
<sequence>MWRIDVISPIEPKASNGHRFILVAIDYFTKWVEAASYASVTKHVMIKFIKKDLMCSYNTPNHIIIDNETNLNNKMMIEL</sequence>
<evidence type="ECO:0000313" key="3">
    <source>
        <dbReference type="Proteomes" id="UP000257109"/>
    </source>
</evidence>